<dbReference type="AlphaFoldDB" id="A0A198UMI9"/>
<dbReference type="RefSeq" id="WP_064610689.1">
    <property type="nucleotide sequence ID" value="NZ_LXHB01000049.1"/>
</dbReference>
<keyword evidence="2" id="KW-1185">Reference proteome</keyword>
<protein>
    <recommendedName>
        <fullName evidence="3">Phage tail protein</fullName>
    </recommendedName>
</protein>
<gene>
    <name evidence="1" type="ORF">AO384_0607</name>
</gene>
<evidence type="ECO:0000313" key="1">
    <source>
        <dbReference type="EMBL" id="OAU97571.1"/>
    </source>
</evidence>
<comment type="caution">
    <text evidence="1">The sequence shown here is derived from an EMBL/GenBank/DDBJ whole genome shotgun (WGS) entry which is preliminary data.</text>
</comment>
<dbReference type="PATRIC" id="fig|480.238.peg.2149"/>
<evidence type="ECO:0000313" key="2">
    <source>
        <dbReference type="Proteomes" id="UP000078228"/>
    </source>
</evidence>
<dbReference type="Proteomes" id="UP000078228">
    <property type="component" value="Unassembled WGS sequence"/>
</dbReference>
<reference evidence="1 2" key="1">
    <citation type="journal article" date="2016" name="Genome Biol. Evol.">
        <title>Comparative Genomic Analyses of the Moraxella catarrhalis Serosensitive and Seroresistant Lineages Demonstrate Their Independent Evolution.</title>
        <authorList>
            <person name="Earl J.P."/>
            <person name="de Vries S.P."/>
            <person name="Ahmed A."/>
            <person name="Powell E."/>
            <person name="Schultz M.P."/>
            <person name="Hermans P.W."/>
            <person name="Hill D.J."/>
            <person name="Zhou Z."/>
            <person name="Constantinidou C.I."/>
            <person name="Hu F.Z."/>
            <person name="Bootsma H.J."/>
            <person name="Ehrlich G.D."/>
        </authorList>
    </citation>
    <scope>NUCLEOTIDE SEQUENCE [LARGE SCALE GENOMIC DNA]</scope>
    <source>
        <strain evidence="1 2">Z7542</strain>
    </source>
</reference>
<dbReference type="Gene3D" id="4.10.410.40">
    <property type="match status" value="1"/>
</dbReference>
<dbReference type="EMBL" id="LXHC01000006">
    <property type="protein sequence ID" value="OAU97571.1"/>
    <property type="molecule type" value="Genomic_DNA"/>
</dbReference>
<proteinExistence type="predicted"/>
<name>A0A198UMI9_MORCA</name>
<sequence length="148" mass="16615">MSDTETGYTDSHFIWKVSTDEGENYKKVNGLQSLPIPDTSKVTDEITTTDATNPQFDVVNYTESDAVEFEIVFNPSDPVHVALEKAKDDGSVVKSQIHFIDKRVKGFEFECKISKFTYDASDVKQKMRVNGTMTYTGDIKRITSNPTA</sequence>
<accession>A0A198UMI9</accession>
<evidence type="ECO:0008006" key="3">
    <source>
        <dbReference type="Google" id="ProtNLM"/>
    </source>
</evidence>
<organism evidence="1 2">
    <name type="scientific">Moraxella catarrhalis</name>
    <name type="common">Branhamella catarrhalis</name>
    <dbReference type="NCBI Taxonomy" id="480"/>
    <lineage>
        <taxon>Bacteria</taxon>
        <taxon>Pseudomonadati</taxon>
        <taxon>Pseudomonadota</taxon>
        <taxon>Gammaproteobacteria</taxon>
        <taxon>Moraxellales</taxon>
        <taxon>Moraxellaceae</taxon>
        <taxon>Moraxella</taxon>
    </lineage>
</organism>